<organism evidence="1 2">
    <name type="scientific">Streptomyces stramineus</name>
    <dbReference type="NCBI Taxonomy" id="173861"/>
    <lineage>
        <taxon>Bacteria</taxon>
        <taxon>Bacillati</taxon>
        <taxon>Actinomycetota</taxon>
        <taxon>Actinomycetes</taxon>
        <taxon>Kitasatosporales</taxon>
        <taxon>Streptomycetaceae</taxon>
        <taxon>Streptomyces</taxon>
    </lineage>
</organism>
<proteinExistence type="predicted"/>
<keyword evidence="2" id="KW-1185">Reference proteome</keyword>
<dbReference type="Proteomes" id="UP001499895">
    <property type="component" value="Unassembled WGS sequence"/>
</dbReference>
<name>A0ABP3K9V7_9ACTN</name>
<dbReference type="EMBL" id="BAAAHB010000047">
    <property type="protein sequence ID" value="GAA0474530.1"/>
    <property type="molecule type" value="Genomic_DNA"/>
</dbReference>
<accession>A0ABP3K9V7</accession>
<gene>
    <name evidence="1" type="ORF">GCM10009544_40680</name>
</gene>
<comment type="caution">
    <text evidence="1">The sequence shown here is derived from an EMBL/GenBank/DDBJ whole genome shotgun (WGS) entry which is preliminary data.</text>
</comment>
<protein>
    <submittedName>
        <fullName evidence="1">Uncharacterized protein</fullName>
    </submittedName>
</protein>
<evidence type="ECO:0000313" key="1">
    <source>
        <dbReference type="EMBL" id="GAA0474530.1"/>
    </source>
</evidence>
<reference evidence="2" key="1">
    <citation type="journal article" date="2019" name="Int. J. Syst. Evol. Microbiol.">
        <title>The Global Catalogue of Microorganisms (GCM) 10K type strain sequencing project: providing services to taxonomists for standard genome sequencing and annotation.</title>
        <authorList>
            <consortium name="The Broad Institute Genomics Platform"/>
            <consortium name="The Broad Institute Genome Sequencing Center for Infectious Disease"/>
            <person name="Wu L."/>
            <person name="Ma J."/>
        </authorList>
    </citation>
    <scope>NUCLEOTIDE SEQUENCE [LARGE SCALE GENOMIC DNA]</scope>
    <source>
        <strain evidence="2">JCM 10649</strain>
    </source>
</reference>
<sequence>MLAALFQLPDHVGRYPGRVRQPFLREVGESAQSAQSIAQVLSHGAKLPLRAYSPSHAPAASAMPNGVRSYST</sequence>
<evidence type="ECO:0000313" key="2">
    <source>
        <dbReference type="Proteomes" id="UP001499895"/>
    </source>
</evidence>